<evidence type="ECO:0000313" key="8">
    <source>
        <dbReference type="Proteomes" id="UP000248865"/>
    </source>
</evidence>
<proteinExistence type="predicted"/>
<dbReference type="PATRIC" id="fig|562.10498.peg.523"/>
<dbReference type="Proteomes" id="UP000248865">
    <property type="component" value="Unassembled WGS sequence"/>
</dbReference>
<dbReference type="Proteomes" id="UP000885382">
    <property type="component" value="Unassembled WGS sequence"/>
</dbReference>
<reference evidence="4 8" key="2">
    <citation type="submission" date="2018-05" db="EMBL/GenBank/DDBJ databases">
        <title>Genomic sequencing of EHEC O26 New European Clone.</title>
        <authorList>
            <person name="Karnisova L."/>
            <person name="Nunvar J."/>
            <person name="Marejkova M."/>
            <person name="Mellmann A."/>
            <person name="Drevinek P."/>
            <person name="Blahova K."/>
            <person name="Bielaszewska M."/>
        </authorList>
    </citation>
    <scope>NUCLEOTIDE SEQUENCE [LARGE SCALE GENOMIC DNA]</scope>
    <source>
        <strain evidence="4 8">14-391</strain>
    </source>
</reference>
<dbReference type="Proteomes" id="UP000037564">
    <property type="component" value="Unassembled WGS sequence"/>
</dbReference>
<dbReference type="EMBL" id="LGZN01000080">
    <property type="protein sequence ID" value="KNF63659.1"/>
    <property type="molecule type" value="Genomic_DNA"/>
</dbReference>
<sequence length="63" mass="7551">MTTSPFILEFHDNDRDNHYQLIVSVILTYITLSWFNQVIDLMKRVCLWMYCVYVLPGICSYIN</sequence>
<dbReference type="EMBL" id="RTJF01000091">
    <property type="protein sequence ID" value="MJL96581.1"/>
    <property type="molecule type" value="Genomic_DNA"/>
</dbReference>
<evidence type="ECO:0000256" key="1">
    <source>
        <dbReference type="SAM" id="Phobius"/>
    </source>
</evidence>
<evidence type="ECO:0000313" key="10">
    <source>
        <dbReference type="Proteomes" id="UP000306700"/>
    </source>
</evidence>
<protein>
    <submittedName>
        <fullName evidence="3">Uncharacterized protein</fullName>
    </submittedName>
</protein>
<dbReference type="EMBL" id="RROO01000189">
    <property type="protein sequence ID" value="TJF55121.1"/>
    <property type="molecule type" value="Genomic_DNA"/>
</dbReference>
<reference evidence="9 10" key="4">
    <citation type="submission" date="2018-12" db="EMBL/GenBank/DDBJ databases">
        <title>Food and Water Safety Consortium.</title>
        <authorList>
            <person name="Tyson S."/>
            <person name="Peterson C.-L."/>
            <person name="Olson A."/>
            <person name="Tyler S."/>
            <person name="Cabral J."/>
            <person name="Lynch T."/>
            <person name="Knox N."/>
            <person name="Van Domselaar G."/>
            <person name="Graham M."/>
        </authorList>
    </citation>
    <scope>NUCLEOTIDE SEQUENCE [LARGE SCALE GENOMIC DNA]</scope>
    <source>
        <strain evidence="6 10">FWSEC0384</strain>
        <strain evidence="5 9">FWSEC0419</strain>
        <plasmid evidence="5">unnamed8</plasmid>
    </source>
</reference>
<dbReference type="EMBL" id="QFSS01000302">
    <property type="protein sequence ID" value="PZZ62572.1"/>
    <property type="molecule type" value="Genomic_DNA"/>
</dbReference>
<keyword evidence="5" id="KW-0614">Plasmid</keyword>
<evidence type="ECO:0000313" key="9">
    <source>
        <dbReference type="Proteomes" id="UP000305093"/>
    </source>
</evidence>
<gene>
    <name evidence="6" type="ORF">C9160_21820</name>
    <name evidence="5" type="ORF">C9194_28765</name>
    <name evidence="4" type="ORF">DIV22_22705</name>
    <name evidence="3" type="ORF">DNX30_28665</name>
    <name evidence="2" type="ORF">WR15_23330</name>
</gene>
<organism evidence="3">
    <name type="scientific">Escherichia coli</name>
    <dbReference type="NCBI Taxonomy" id="562"/>
    <lineage>
        <taxon>Bacteria</taxon>
        <taxon>Pseudomonadati</taxon>
        <taxon>Pseudomonadota</taxon>
        <taxon>Gammaproteobacteria</taxon>
        <taxon>Enterobacterales</taxon>
        <taxon>Enterobacteriaceae</taxon>
        <taxon>Escherichia</taxon>
    </lineage>
</organism>
<evidence type="ECO:0000313" key="7">
    <source>
        <dbReference type="Proteomes" id="UP000037564"/>
    </source>
</evidence>
<dbReference type="EMBL" id="RRNI01000031">
    <property type="protein sequence ID" value="TJH17890.1"/>
    <property type="molecule type" value="Genomic_DNA"/>
</dbReference>
<evidence type="ECO:0000313" key="5">
    <source>
        <dbReference type="EMBL" id="TJF55121.1"/>
    </source>
</evidence>
<comment type="caution">
    <text evidence="3">The sequence shown here is derived from an EMBL/GenBank/DDBJ whole genome shotgun (WGS) entry which is preliminary data.</text>
</comment>
<keyword evidence="1" id="KW-0472">Membrane</keyword>
<reference evidence="2 7" key="1">
    <citation type="submission" date="2015-07" db="EMBL/GenBank/DDBJ databases">
        <title>Genome sequences of 64 non-O157:H7 Shiga toxin-producing Escherichia coli strains.</title>
        <authorList>
            <person name="Gonzalez-Escalona N."/>
            <person name="Toro M."/>
            <person name="Timme R."/>
            <person name="Payne J."/>
        </authorList>
    </citation>
    <scope>NUCLEOTIDE SEQUENCE [LARGE SCALE GENOMIC DNA]</scope>
    <source>
        <strain evidence="2 7">CFSAN026843</strain>
    </source>
</reference>
<name>A0A0B1KR83_ECOLX</name>
<evidence type="ECO:0000313" key="6">
    <source>
        <dbReference type="EMBL" id="TJH17890.1"/>
    </source>
</evidence>
<evidence type="ECO:0000313" key="3">
    <source>
        <dbReference type="EMBL" id="MJL96581.1"/>
    </source>
</evidence>
<evidence type="ECO:0000313" key="4">
    <source>
        <dbReference type="EMBL" id="PZZ62572.1"/>
    </source>
</evidence>
<evidence type="ECO:0000313" key="2">
    <source>
        <dbReference type="EMBL" id="KNF63659.1"/>
    </source>
</evidence>
<geneLocation type="plasmid" evidence="5">
    <name>unnamed8</name>
</geneLocation>
<dbReference type="Proteomes" id="UP000306700">
    <property type="component" value="Unassembled WGS sequence"/>
</dbReference>
<reference evidence="3" key="3">
    <citation type="submission" date="2018-06" db="EMBL/GenBank/DDBJ databases">
        <authorList>
            <person name="Ashton P.M."/>
            <person name="Dallman T."/>
            <person name="Nair S."/>
            <person name="De Pinna E."/>
            <person name="Peters T."/>
            <person name="Grant K."/>
        </authorList>
    </citation>
    <scope>NUCLEOTIDE SEQUENCE [LARGE SCALE GENOMIC DNA]</scope>
    <source>
        <strain evidence="3">462023</strain>
    </source>
</reference>
<dbReference type="AlphaFoldDB" id="A0A0B1KR83"/>
<keyword evidence="1" id="KW-1133">Transmembrane helix</keyword>
<dbReference type="Proteomes" id="UP000305093">
    <property type="component" value="Unassembled WGS sequence"/>
</dbReference>
<accession>A0A0B1KR83</accession>
<feature type="transmembrane region" description="Helical" evidence="1">
    <location>
        <begin position="20"/>
        <end position="39"/>
    </location>
</feature>
<keyword evidence="1" id="KW-0812">Transmembrane</keyword>